<feature type="transmembrane region" description="Helical" evidence="1">
    <location>
        <begin position="467"/>
        <end position="490"/>
    </location>
</feature>
<feature type="transmembrane region" description="Helical" evidence="1">
    <location>
        <begin position="348"/>
        <end position="366"/>
    </location>
</feature>
<name>A0A1N7ASL1_9BACT</name>
<keyword evidence="1" id="KW-1133">Transmembrane helix</keyword>
<dbReference type="InterPro" id="IPR005240">
    <property type="entry name" value="DUF389"/>
</dbReference>
<evidence type="ECO:0000256" key="1">
    <source>
        <dbReference type="SAM" id="Phobius"/>
    </source>
</evidence>
<accession>A0A1N7ASL1</accession>
<dbReference type="PANTHER" id="PTHR20992">
    <property type="entry name" value="AT15442P-RELATED"/>
    <property type="match status" value="1"/>
</dbReference>
<dbReference type="Proteomes" id="UP000185924">
    <property type="component" value="Unassembled WGS sequence"/>
</dbReference>
<dbReference type="Pfam" id="PF04087">
    <property type="entry name" value="DUF389"/>
    <property type="match status" value="1"/>
</dbReference>
<feature type="transmembrane region" description="Helical" evidence="1">
    <location>
        <begin position="533"/>
        <end position="552"/>
    </location>
</feature>
<gene>
    <name evidence="2" type="ORF">SAMN05421545_3543</name>
</gene>
<dbReference type="AlphaFoldDB" id="A0A1N7ASL1"/>
<dbReference type="PANTHER" id="PTHR20992:SF9">
    <property type="entry name" value="AT15442P-RELATED"/>
    <property type="match status" value="1"/>
</dbReference>
<dbReference type="STRING" id="1077936.SAMN05421545_3543"/>
<dbReference type="Gene3D" id="2.60.200.40">
    <property type="match status" value="1"/>
</dbReference>
<protein>
    <submittedName>
        <fullName evidence="2">TIGR00341 family protein</fullName>
    </submittedName>
</protein>
<organism evidence="2 3">
    <name type="scientific">Pontibacter lucknowensis</name>
    <dbReference type="NCBI Taxonomy" id="1077936"/>
    <lineage>
        <taxon>Bacteria</taxon>
        <taxon>Pseudomonadati</taxon>
        <taxon>Bacteroidota</taxon>
        <taxon>Cytophagia</taxon>
        <taxon>Cytophagales</taxon>
        <taxon>Hymenobacteraceae</taxon>
        <taxon>Pontibacter</taxon>
    </lineage>
</organism>
<proteinExistence type="predicted"/>
<sequence length="627" mass="68505">MEHITLLYDPAQEHVVQDQIIPVFGDQISQVQPFQHNEVSRLPISHACCVVTYLNDEQLSEVVPAALREKWTLGFLPHPDMKEARQGYGISGDLLEAIVDIRQRDKGINADLLICNDKPVFNTVVIGNSLSLMSANVSRNPILSRMDKVKTIFRHPELLKPRPFTITTGNKPPIKTAALGIISVLHGKSSLVSRILLKDSFINDGRLHVLILAPRSIMELVRFSVSSAFGQNGSQRMPSFIGHIKTRSVVISSEIPMDFSQDNKLMSSREIELHVSADKLTIIPGRYLVVDNKKSDAEEKFKVGTLPQGESFLKEFAAESLPWVFHASTHEFKGLFTVLRENARPSSAYLTLMVLSTMLATFGLFANSTPVIIGAMILAPLMSPIISLSMGVLRQDRKLTLQSMKTIGYGLLLGYVAAILLTWLSPLQAMNDEITARIRPNLLDLGVAIVSGIAGAYAHAREEVAKTLAGVAIAVALVPPLAVSGIGIGWADWDAFIGALLLLMTNLAGIVLAGSFTFMLLGFSPLHLAKKGLLVSLLVVVIVSMPLGYGSFTMIRDHKVIRSLSNFTVDDITVKQVSVVRSNPMTLSVTLVSEKPIDNEDLDRVKSAISSEIGTEVQLEALIVVKK</sequence>
<keyword evidence="1" id="KW-0472">Membrane</keyword>
<keyword evidence="3" id="KW-1185">Reference proteome</keyword>
<feature type="transmembrane region" description="Helical" evidence="1">
    <location>
        <begin position="438"/>
        <end position="460"/>
    </location>
</feature>
<evidence type="ECO:0000313" key="2">
    <source>
        <dbReference type="EMBL" id="SIR42045.1"/>
    </source>
</evidence>
<dbReference type="RefSeq" id="WP_076423062.1">
    <property type="nucleotide sequence ID" value="NZ_FTNM01000006.1"/>
</dbReference>
<dbReference type="OrthoDB" id="9790659at2"/>
<reference evidence="3" key="1">
    <citation type="submission" date="2017-01" db="EMBL/GenBank/DDBJ databases">
        <authorList>
            <person name="Varghese N."/>
            <person name="Submissions S."/>
        </authorList>
    </citation>
    <scope>NUCLEOTIDE SEQUENCE [LARGE SCALE GENOMIC DNA]</scope>
    <source>
        <strain evidence="3">DM9</strain>
    </source>
</reference>
<feature type="transmembrane region" description="Helical" evidence="1">
    <location>
        <begin position="406"/>
        <end position="426"/>
    </location>
</feature>
<evidence type="ECO:0000313" key="3">
    <source>
        <dbReference type="Proteomes" id="UP000185924"/>
    </source>
</evidence>
<dbReference type="InterPro" id="IPR016064">
    <property type="entry name" value="NAD/diacylglycerol_kinase_sf"/>
</dbReference>
<feature type="transmembrane region" description="Helical" evidence="1">
    <location>
        <begin position="496"/>
        <end position="521"/>
    </location>
</feature>
<dbReference type="EMBL" id="FTNM01000006">
    <property type="protein sequence ID" value="SIR42045.1"/>
    <property type="molecule type" value="Genomic_DNA"/>
</dbReference>
<dbReference type="SUPFAM" id="SSF111331">
    <property type="entry name" value="NAD kinase/diacylglycerol kinase-like"/>
    <property type="match status" value="1"/>
</dbReference>
<feature type="transmembrane region" description="Helical" evidence="1">
    <location>
        <begin position="372"/>
        <end position="394"/>
    </location>
</feature>
<keyword evidence="1" id="KW-0812">Transmembrane</keyword>